<gene>
    <name evidence="1" type="ORF">BACSTE_01059</name>
</gene>
<name>B0NNU2_BACSE</name>
<protein>
    <submittedName>
        <fullName evidence="1">Uncharacterized protein</fullName>
    </submittedName>
</protein>
<comment type="caution">
    <text evidence="1">The sequence shown here is derived from an EMBL/GenBank/DDBJ whole genome shotgun (WGS) entry which is preliminary data.</text>
</comment>
<dbReference type="AlphaFoldDB" id="B0NNU2"/>
<proteinExistence type="predicted"/>
<dbReference type="EMBL" id="ABFZ02000018">
    <property type="protein sequence ID" value="EDS15620.1"/>
    <property type="molecule type" value="Genomic_DNA"/>
</dbReference>
<reference evidence="1 2" key="2">
    <citation type="submission" date="2007-11" db="EMBL/GenBank/DDBJ databases">
        <authorList>
            <person name="Fulton L."/>
            <person name="Clifton S."/>
            <person name="Fulton B."/>
            <person name="Xu J."/>
            <person name="Minx P."/>
            <person name="Pepin K.H."/>
            <person name="Johnson M."/>
            <person name="Thiruvilangam P."/>
            <person name="Bhonagiri V."/>
            <person name="Nash W.E."/>
            <person name="Mardis E.R."/>
            <person name="Wilson R.K."/>
        </authorList>
    </citation>
    <scope>NUCLEOTIDE SEQUENCE [LARGE SCALE GENOMIC DNA]</scope>
    <source>
        <strain evidence="1 2">ATCC 43183</strain>
    </source>
</reference>
<reference evidence="1 2" key="1">
    <citation type="submission" date="2007-11" db="EMBL/GenBank/DDBJ databases">
        <title>Draft genome sequence of Bacteroides stercoris(ATCC 43183).</title>
        <authorList>
            <person name="Sudarsanam P."/>
            <person name="Ley R."/>
            <person name="Guruge J."/>
            <person name="Turnbaugh P.J."/>
            <person name="Mahowald M."/>
            <person name="Liep D."/>
            <person name="Gordon J."/>
        </authorList>
    </citation>
    <scope>NUCLEOTIDE SEQUENCE [LARGE SCALE GENOMIC DNA]</scope>
    <source>
        <strain evidence="1 2">ATCC 43183</strain>
    </source>
</reference>
<evidence type="ECO:0000313" key="1">
    <source>
        <dbReference type="EMBL" id="EDS15620.1"/>
    </source>
</evidence>
<accession>B0NNU2</accession>
<evidence type="ECO:0000313" key="2">
    <source>
        <dbReference type="Proteomes" id="UP000004713"/>
    </source>
</evidence>
<dbReference type="Proteomes" id="UP000004713">
    <property type="component" value="Unassembled WGS sequence"/>
</dbReference>
<organism evidence="1 2">
    <name type="scientific">Bacteroides stercoris ATCC 43183</name>
    <dbReference type="NCBI Taxonomy" id="449673"/>
    <lineage>
        <taxon>Bacteria</taxon>
        <taxon>Pseudomonadati</taxon>
        <taxon>Bacteroidota</taxon>
        <taxon>Bacteroidia</taxon>
        <taxon>Bacteroidales</taxon>
        <taxon>Bacteroidaceae</taxon>
        <taxon>Bacteroides</taxon>
    </lineage>
</organism>
<dbReference type="HOGENOM" id="CLU_3212674_0_0_10"/>
<sequence length="44" mass="5209">MSRCICLSYNQAFALPSTWINNSHSRHFVYRYDTPVYPGREVDI</sequence>